<dbReference type="InterPro" id="IPR053144">
    <property type="entry name" value="Acetyltransferase_Butenolide"/>
</dbReference>
<organism evidence="2 3">
    <name type="scientific">Meiothermus hypogaeus NBRC 106114</name>
    <dbReference type="NCBI Taxonomy" id="1227553"/>
    <lineage>
        <taxon>Bacteria</taxon>
        <taxon>Thermotogati</taxon>
        <taxon>Deinococcota</taxon>
        <taxon>Deinococci</taxon>
        <taxon>Thermales</taxon>
        <taxon>Thermaceae</taxon>
        <taxon>Meiothermus</taxon>
    </lineage>
</organism>
<dbReference type="CDD" id="cd04301">
    <property type="entry name" value="NAT_SF"/>
    <property type="match status" value="1"/>
</dbReference>
<name>A0A511R6G4_9DEIN</name>
<reference evidence="2 3" key="1">
    <citation type="submission" date="2019-07" db="EMBL/GenBank/DDBJ databases">
        <title>Whole genome shotgun sequence of Meiothermus hypogaeus NBRC 106114.</title>
        <authorList>
            <person name="Hosoyama A."/>
            <person name="Uohara A."/>
            <person name="Ohji S."/>
            <person name="Ichikawa N."/>
        </authorList>
    </citation>
    <scope>NUCLEOTIDE SEQUENCE [LARGE SCALE GENOMIC DNA]</scope>
    <source>
        <strain evidence="2 3">NBRC 106114</strain>
    </source>
</reference>
<evidence type="ECO:0000259" key="1">
    <source>
        <dbReference type="PROSITE" id="PS51186"/>
    </source>
</evidence>
<dbReference type="Gene3D" id="3.40.630.30">
    <property type="match status" value="1"/>
</dbReference>
<dbReference type="Pfam" id="PF00583">
    <property type="entry name" value="Acetyltransf_1"/>
    <property type="match status" value="1"/>
</dbReference>
<evidence type="ECO:0000313" key="3">
    <source>
        <dbReference type="Proteomes" id="UP000321197"/>
    </source>
</evidence>
<dbReference type="InterPro" id="IPR000182">
    <property type="entry name" value="GNAT_dom"/>
</dbReference>
<evidence type="ECO:0000313" key="2">
    <source>
        <dbReference type="EMBL" id="GEM85218.1"/>
    </source>
</evidence>
<dbReference type="InterPro" id="IPR016181">
    <property type="entry name" value="Acyl_CoA_acyltransferase"/>
</dbReference>
<dbReference type="GO" id="GO:0016747">
    <property type="term" value="F:acyltransferase activity, transferring groups other than amino-acyl groups"/>
    <property type="evidence" value="ECO:0007669"/>
    <property type="project" value="InterPro"/>
</dbReference>
<dbReference type="EMBL" id="BJXL01000194">
    <property type="protein sequence ID" value="GEM85218.1"/>
    <property type="molecule type" value="Genomic_DNA"/>
</dbReference>
<proteinExistence type="predicted"/>
<dbReference type="Proteomes" id="UP000321197">
    <property type="component" value="Unassembled WGS sequence"/>
</dbReference>
<gene>
    <name evidence="2" type="ORF">MHY01S_33840</name>
</gene>
<feature type="domain" description="N-acetyltransferase" evidence="1">
    <location>
        <begin position="8"/>
        <end position="147"/>
    </location>
</feature>
<dbReference type="RefSeq" id="WP_206074949.1">
    <property type="nucleotide sequence ID" value="NZ_BJXL01000194.1"/>
</dbReference>
<protein>
    <submittedName>
        <fullName evidence="2">N-acetyltransferase</fullName>
    </submittedName>
</protein>
<accession>A0A511R6G4</accession>
<dbReference type="SUPFAM" id="SSF55729">
    <property type="entry name" value="Acyl-CoA N-acyltransferases (Nat)"/>
    <property type="match status" value="1"/>
</dbReference>
<sequence length="147" mass="17075">MEWQKGKYTISTDFARLDLALMHHHLSHEAYWSPGIPLEVVARAFQNSLAFGIYQSEEQVGWARLVTDRATFAYLADVYILEAHRGAGLGKWLMEVILAHPELQGLRRWMLATRDAHSLYARFGFRPLAVPERFMERHFPDVYKKSV</sequence>
<comment type="caution">
    <text evidence="2">The sequence shown here is derived from an EMBL/GenBank/DDBJ whole genome shotgun (WGS) entry which is preliminary data.</text>
</comment>
<keyword evidence="2" id="KW-0808">Transferase</keyword>
<dbReference type="PANTHER" id="PTHR43233:SF1">
    <property type="entry name" value="FAMILY N-ACETYLTRANSFERASE, PUTATIVE (AFU_ORTHOLOGUE AFUA_6G03350)-RELATED"/>
    <property type="match status" value="1"/>
</dbReference>
<dbReference type="AlphaFoldDB" id="A0A511R6G4"/>
<dbReference type="PROSITE" id="PS51186">
    <property type="entry name" value="GNAT"/>
    <property type="match status" value="1"/>
</dbReference>
<dbReference type="PANTHER" id="PTHR43233">
    <property type="entry name" value="FAMILY N-ACETYLTRANSFERASE, PUTATIVE (AFU_ORTHOLOGUE AFUA_6G03350)-RELATED"/>
    <property type="match status" value="1"/>
</dbReference>